<dbReference type="Proteomes" id="UP000235371">
    <property type="component" value="Unassembled WGS sequence"/>
</dbReference>
<proteinExistence type="predicted"/>
<evidence type="ECO:0000313" key="3">
    <source>
        <dbReference type="Proteomes" id="UP000235371"/>
    </source>
</evidence>
<evidence type="ECO:0000313" key="2">
    <source>
        <dbReference type="EMBL" id="PMD61392.1"/>
    </source>
</evidence>
<dbReference type="PANTHER" id="PTHR35910:SF6">
    <property type="entry name" value="2EXR DOMAIN-CONTAINING PROTEIN"/>
    <property type="match status" value="1"/>
</dbReference>
<sequence length="342" mass="39208">MGLLTSASSTLTTIFASSQAQTQASPSTSSFPQFSKLPIELRLKIWAFALEPRPLLVHLHKFDPSWLNDQQRYESYAPDWPEHSSLAEPFDGPQFTPMTEEEGGEISCNPDYPSDPQPYHMVVTPCTDAHPCRCTYYPPSSTHALPLPPLLSTCRESREAFMGQYIRCLESEYSTRGVPVVHPTSLLVKSPPSTLLPQTGLIINPFLDTIILHVNVACRSDVQQVHFFASILSTQLPEVRKVVIQIDIAMPPYKFWQSARFQYWRRWGEDGWWVPTRFLIRLRGLREVVLVCGEKEKMLPSEWRARTEGQWVEELEKKMEEWPGEWRGEMPSLRFVGDVKEA</sequence>
<accession>A0A2J6TEG8</accession>
<dbReference type="InterPro" id="IPR045518">
    <property type="entry name" value="2EXR"/>
</dbReference>
<dbReference type="RefSeq" id="XP_024738296.1">
    <property type="nucleotide sequence ID" value="XM_024879984.1"/>
</dbReference>
<dbReference type="GeneID" id="36588061"/>
<dbReference type="PANTHER" id="PTHR35910">
    <property type="entry name" value="2EXR DOMAIN-CONTAINING PROTEIN"/>
    <property type="match status" value="1"/>
</dbReference>
<feature type="domain" description="2EXR" evidence="1">
    <location>
        <begin position="31"/>
        <end position="173"/>
    </location>
</feature>
<protein>
    <recommendedName>
        <fullName evidence="1">2EXR domain-containing protein</fullName>
    </recommendedName>
</protein>
<gene>
    <name evidence="2" type="ORF">K444DRAFT_611643</name>
</gene>
<dbReference type="EMBL" id="KZ613786">
    <property type="protein sequence ID" value="PMD61392.1"/>
    <property type="molecule type" value="Genomic_DNA"/>
</dbReference>
<dbReference type="InParanoid" id="A0A2J6TEG8"/>
<keyword evidence="3" id="KW-1185">Reference proteome</keyword>
<evidence type="ECO:0000259" key="1">
    <source>
        <dbReference type="Pfam" id="PF20150"/>
    </source>
</evidence>
<organism evidence="2 3">
    <name type="scientific">Hyaloscypha bicolor E</name>
    <dbReference type="NCBI Taxonomy" id="1095630"/>
    <lineage>
        <taxon>Eukaryota</taxon>
        <taxon>Fungi</taxon>
        <taxon>Dikarya</taxon>
        <taxon>Ascomycota</taxon>
        <taxon>Pezizomycotina</taxon>
        <taxon>Leotiomycetes</taxon>
        <taxon>Helotiales</taxon>
        <taxon>Hyaloscyphaceae</taxon>
        <taxon>Hyaloscypha</taxon>
        <taxon>Hyaloscypha bicolor</taxon>
    </lineage>
</organism>
<dbReference type="AlphaFoldDB" id="A0A2J6TEG8"/>
<reference evidence="2 3" key="1">
    <citation type="submission" date="2016-04" db="EMBL/GenBank/DDBJ databases">
        <title>A degradative enzymes factory behind the ericoid mycorrhizal symbiosis.</title>
        <authorList>
            <consortium name="DOE Joint Genome Institute"/>
            <person name="Martino E."/>
            <person name="Morin E."/>
            <person name="Grelet G."/>
            <person name="Kuo A."/>
            <person name="Kohler A."/>
            <person name="Daghino S."/>
            <person name="Barry K."/>
            <person name="Choi C."/>
            <person name="Cichocki N."/>
            <person name="Clum A."/>
            <person name="Copeland A."/>
            <person name="Hainaut M."/>
            <person name="Haridas S."/>
            <person name="Labutti K."/>
            <person name="Lindquist E."/>
            <person name="Lipzen A."/>
            <person name="Khouja H.-R."/>
            <person name="Murat C."/>
            <person name="Ohm R."/>
            <person name="Olson A."/>
            <person name="Spatafora J."/>
            <person name="Veneault-Fourrey C."/>
            <person name="Henrissat B."/>
            <person name="Grigoriev I."/>
            <person name="Martin F."/>
            <person name="Perotto S."/>
        </authorList>
    </citation>
    <scope>NUCLEOTIDE SEQUENCE [LARGE SCALE GENOMIC DNA]</scope>
    <source>
        <strain evidence="2 3">E</strain>
    </source>
</reference>
<dbReference type="OrthoDB" id="3540486at2759"/>
<dbReference type="Pfam" id="PF20150">
    <property type="entry name" value="2EXR"/>
    <property type="match status" value="1"/>
</dbReference>
<name>A0A2J6TEG8_9HELO</name>